<proteinExistence type="predicted"/>
<protein>
    <recommendedName>
        <fullName evidence="3">DUF5678 domain-containing protein</fullName>
    </recommendedName>
</protein>
<reference evidence="1 2" key="1">
    <citation type="journal article" date="2019" name="ISME J.">
        <title>Genome analyses of uncultured TG2/ZB3 bacteria in 'Margulisbacteria' specifically attached to ectosymbiotic spirochetes of protists in the termite gut.</title>
        <authorList>
            <person name="Utami Y.D."/>
            <person name="Kuwahara H."/>
            <person name="Igai K."/>
            <person name="Murakami T."/>
            <person name="Sugaya K."/>
            <person name="Morikawa T."/>
            <person name="Nagura Y."/>
            <person name="Yuki M."/>
            <person name="Deevong P."/>
            <person name="Inoue T."/>
            <person name="Kihara K."/>
            <person name="Lo N."/>
            <person name="Yamada A."/>
            <person name="Ohkuma M."/>
            <person name="Hongoh Y."/>
        </authorList>
    </citation>
    <scope>NUCLEOTIDE SEQUENCE [LARGE SCALE GENOMIC DNA]</scope>
    <source>
        <strain evidence="1">NkOx7-02</strain>
    </source>
</reference>
<accession>A0A388TFE9</accession>
<evidence type="ECO:0000313" key="1">
    <source>
        <dbReference type="EMBL" id="GBR75764.1"/>
    </source>
</evidence>
<comment type="caution">
    <text evidence="1">The sequence shown here is derived from an EMBL/GenBank/DDBJ whole genome shotgun (WGS) entry which is preliminary data.</text>
</comment>
<sequence>MNNSVLDKDYKYFIENMPAFYKKYGHRFLVIKNQGVLGDYDTFKSALDATLTTEKLGTFLVQECFKDKKQAVNHFQGNVAISKRKAA</sequence>
<dbReference type="Proteomes" id="UP000275925">
    <property type="component" value="Unassembled WGS sequence"/>
</dbReference>
<dbReference type="EMBL" id="BGZO01000007">
    <property type="protein sequence ID" value="GBR75764.1"/>
    <property type="molecule type" value="Genomic_DNA"/>
</dbReference>
<evidence type="ECO:0000313" key="2">
    <source>
        <dbReference type="Proteomes" id="UP000275925"/>
    </source>
</evidence>
<name>A0A388TFE9_9BACT</name>
<keyword evidence="2" id="KW-1185">Reference proteome</keyword>
<gene>
    <name evidence="1" type="ORF">NO2_0404</name>
</gene>
<evidence type="ECO:0008006" key="3">
    <source>
        <dbReference type="Google" id="ProtNLM"/>
    </source>
</evidence>
<organism evidence="1 2">
    <name type="scientific">Candidatus Termititenax persephonae</name>
    <dbReference type="NCBI Taxonomy" id="2218525"/>
    <lineage>
        <taxon>Bacteria</taxon>
        <taxon>Bacillati</taxon>
        <taxon>Candidatus Margulisiibacteriota</taxon>
        <taxon>Candidatus Termititenacia</taxon>
        <taxon>Candidatus Termititenacales</taxon>
        <taxon>Candidatus Termititenacaceae</taxon>
        <taxon>Candidatus Termititenax</taxon>
    </lineage>
</organism>
<dbReference type="AlphaFoldDB" id="A0A388TFE9"/>